<dbReference type="AlphaFoldDB" id="A0A382GKQ0"/>
<reference evidence="1" key="1">
    <citation type="submission" date="2018-05" db="EMBL/GenBank/DDBJ databases">
        <authorList>
            <person name="Lanie J.A."/>
            <person name="Ng W.-L."/>
            <person name="Kazmierczak K.M."/>
            <person name="Andrzejewski T.M."/>
            <person name="Davidsen T.M."/>
            <person name="Wayne K.J."/>
            <person name="Tettelin H."/>
            <person name="Glass J.I."/>
            <person name="Rusch D."/>
            <person name="Podicherti R."/>
            <person name="Tsui H.-C.T."/>
            <person name="Winkler M.E."/>
        </authorList>
    </citation>
    <scope>NUCLEOTIDE SEQUENCE</scope>
</reference>
<gene>
    <name evidence="1" type="ORF">METZ01_LOCUS228198</name>
</gene>
<protein>
    <submittedName>
        <fullName evidence="1">Uncharacterized protein</fullName>
    </submittedName>
</protein>
<accession>A0A382GKQ0</accession>
<sequence length="124" mass="14541">MPAFSHTPKVFHHPNRVLFNSRAFELEVFTDFPEKELKSVSLFYKTDVRPRFMVIPFDPGSNRYVYRYDPKEKPANQIIYFFTVSLNNGAVYATPIDSLGTLKPIMQNLVDPVEYYKQRATNRN</sequence>
<organism evidence="1">
    <name type="scientific">marine metagenome</name>
    <dbReference type="NCBI Taxonomy" id="408172"/>
    <lineage>
        <taxon>unclassified sequences</taxon>
        <taxon>metagenomes</taxon>
        <taxon>ecological metagenomes</taxon>
    </lineage>
</organism>
<dbReference type="EMBL" id="UINC01055916">
    <property type="protein sequence ID" value="SVB75344.1"/>
    <property type="molecule type" value="Genomic_DNA"/>
</dbReference>
<name>A0A382GKQ0_9ZZZZ</name>
<proteinExistence type="predicted"/>
<evidence type="ECO:0000313" key="1">
    <source>
        <dbReference type="EMBL" id="SVB75344.1"/>
    </source>
</evidence>